<organism evidence="2 3">
    <name type="scientific">Cohnella silvisoli</name>
    <dbReference type="NCBI Taxonomy" id="2873699"/>
    <lineage>
        <taxon>Bacteria</taxon>
        <taxon>Bacillati</taxon>
        <taxon>Bacillota</taxon>
        <taxon>Bacilli</taxon>
        <taxon>Bacillales</taxon>
        <taxon>Paenibacillaceae</taxon>
        <taxon>Cohnella</taxon>
    </lineage>
</organism>
<dbReference type="EMBL" id="JASKHM010000010">
    <property type="protein sequence ID" value="MEQ4484333.1"/>
    <property type="molecule type" value="Genomic_DNA"/>
</dbReference>
<evidence type="ECO:0000313" key="2">
    <source>
        <dbReference type="EMBL" id="MEQ4484333.1"/>
    </source>
</evidence>
<dbReference type="RefSeq" id="WP_232186711.1">
    <property type="nucleotide sequence ID" value="NZ_JAIOAP010000009.1"/>
</dbReference>
<sequence length="968" mass="108150">MSKPILIVYPTNAAKQELLAAREIRRYVYLRTSRLLPLVSSDVLPAGANGYSIAIEGREQEYRIATVTSPDGKWIHVTGGRDGGILYAAYRVAEHLGIRFALHGDIVPDRQIDLSLPDIDESGVPLFELRGILPFHDFPEGPDWWSEDDYKAVLSQLPKLRMNFFSLHTYPEKQPDPLSYNAEPGIWIGVPDDVREDGVSSSYPARHFTTASEVWGFTPRPTGDYRDGASELFDRDDYGAPYMAGKTPWPADESAENELFDQFGSLLRNAFGYAKEIGIRTCIGTETPLTVPEAVRKRLKAAGMDADDPDTVRKLYEGMFTRIQNVHPLDYYWLWTPEDWTWKGNTVEQSEAVLRDIQSAIVAANNTNAPFAIATCGWVLGPQQDRSQFDRLLPEDVPFSCINRHLGFEFVDTGFQAIERRPTWAIPWMEDDPAMILPQLWAGRMRRDAADAAAYGCNGLMGIHWRTKIIDPNISALAAAGWNQTGWNPEFGVRKHLEEHRPEGSIGGIATSIPAQSDKAAHNDGLTDIHRTVRAGLEGYRLLIPVGTYRVTLNFREWSAAAVGERVFTVSVYSEAQARAISRTIDLYEHAGVNKPYDLILPDVLVTDGTLNLLFRSVKGEACLSGIEITGQTADVNQFKGYAYSRRINCGGEAIEDYEADLLPLNLRDRNMDVTDFYLDWATARFGPEAAALIAEQFVFADGNLPRPVVWGTGPGSTITADRSPWEVVAQNYVFLDRLENLQPYVLGPGNKERFDYWLNQFRFLRCVSQIGCALGAYETAMEPIANEHDESIKQSQAKLKLLPIRKQIVSLVAELNRFLLASVSTPGELGTVANIQQQALHHIINRSGQQLEALLGEPLPQDAQPSMSYSGKPRLIVPTVRTSLNEDEELNLTVLFLGVRPDDAAVYWKPLGGDIYDKVPLKHVNRGVYRATIPATGGDFEYFIKDRSNKLRFPATAEIINQTVVRI</sequence>
<dbReference type="Proteomes" id="UP001493487">
    <property type="component" value="Unassembled WGS sequence"/>
</dbReference>
<keyword evidence="3" id="KW-1185">Reference proteome</keyword>
<gene>
    <name evidence="2" type="ORF">QJS35_18195</name>
</gene>
<dbReference type="InterPro" id="IPR021720">
    <property type="entry name" value="Malectin_dom"/>
</dbReference>
<accession>A0ABV1KW38</accession>
<evidence type="ECO:0000313" key="3">
    <source>
        <dbReference type="Proteomes" id="UP001493487"/>
    </source>
</evidence>
<proteinExistence type="predicted"/>
<reference evidence="2 3" key="1">
    <citation type="journal article" date="2023" name="Genome Announc.">
        <title>Pan-Genome Analyses of the Genus Cohnella and Proposal of the Novel Species Cohnella silvisoli sp. nov., Isolated from Forest Soil.</title>
        <authorList>
            <person name="Wang C."/>
            <person name="Mao L."/>
            <person name="Bao G."/>
            <person name="Zhu H."/>
        </authorList>
    </citation>
    <scope>NUCLEOTIDE SEQUENCE [LARGE SCALE GENOMIC DNA]</scope>
    <source>
        <strain evidence="2 3">NL03-T5-1</strain>
    </source>
</reference>
<protein>
    <submittedName>
        <fullName evidence="2">Malectin domain-containing carbohydrate-binding protein</fullName>
    </submittedName>
</protein>
<dbReference type="Gene3D" id="2.60.120.430">
    <property type="entry name" value="Galactose-binding lectin"/>
    <property type="match status" value="1"/>
</dbReference>
<name>A0ABV1KW38_9BACL</name>
<dbReference type="Pfam" id="PF11721">
    <property type="entry name" value="Malectin"/>
    <property type="match status" value="1"/>
</dbReference>
<comment type="caution">
    <text evidence="2">The sequence shown here is derived from an EMBL/GenBank/DDBJ whole genome shotgun (WGS) entry which is preliminary data.</text>
</comment>
<feature type="domain" description="Malectin" evidence="1">
    <location>
        <begin position="525"/>
        <end position="620"/>
    </location>
</feature>
<evidence type="ECO:0000259" key="1">
    <source>
        <dbReference type="Pfam" id="PF11721"/>
    </source>
</evidence>